<name>A0A2G9ZGN1_9BACT</name>
<dbReference type="GO" id="GO:0003677">
    <property type="term" value="F:DNA binding"/>
    <property type="evidence" value="ECO:0007669"/>
    <property type="project" value="InterPro"/>
</dbReference>
<dbReference type="SUPFAM" id="SSF53335">
    <property type="entry name" value="S-adenosyl-L-methionine-dependent methyltransferases"/>
    <property type="match status" value="1"/>
</dbReference>
<dbReference type="Pfam" id="PF02384">
    <property type="entry name" value="N6_Mtase"/>
    <property type="match status" value="1"/>
</dbReference>
<dbReference type="GO" id="GO:0009307">
    <property type="term" value="P:DNA restriction-modification system"/>
    <property type="evidence" value="ECO:0007669"/>
    <property type="project" value="UniProtKB-KW"/>
</dbReference>
<dbReference type="GO" id="GO:0032259">
    <property type="term" value="P:methylation"/>
    <property type="evidence" value="ECO:0007669"/>
    <property type="project" value="UniProtKB-KW"/>
</dbReference>
<evidence type="ECO:0000313" key="9">
    <source>
        <dbReference type="Proteomes" id="UP000230447"/>
    </source>
</evidence>
<evidence type="ECO:0000256" key="2">
    <source>
        <dbReference type="ARBA" id="ARBA00022603"/>
    </source>
</evidence>
<sequence>PMWNQDTFTQATYENDTYNRFVYGYPSNSSADWGWIQHMFKSLKKDGRMAVVLDTGAVSRGSGNKGSNKERDIRKQFVEDDLIETVLLMPENLFYNTTSAGIILVINREKK</sequence>
<feature type="non-terminal residue" evidence="8">
    <location>
        <position position="1"/>
    </location>
</feature>
<accession>A0A2G9ZGN1</accession>
<dbReference type="InterPro" id="IPR029063">
    <property type="entry name" value="SAM-dependent_MTases_sf"/>
</dbReference>
<feature type="non-terminal residue" evidence="8">
    <location>
        <position position="111"/>
    </location>
</feature>
<protein>
    <recommendedName>
        <fullName evidence="1">site-specific DNA-methyltransferase (adenine-specific)</fullName>
        <ecNumber evidence="1">2.1.1.72</ecNumber>
    </recommendedName>
</protein>
<evidence type="ECO:0000256" key="3">
    <source>
        <dbReference type="ARBA" id="ARBA00022679"/>
    </source>
</evidence>
<evidence type="ECO:0000256" key="6">
    <source>
        <dbReference type="ARBA" id="ARBA00047942"/>
    </source>
</evidence>
<dbReference type="EMBL" id="PCSB01000040">
    <property type="protein sequence ID" value="PIP31730.1"/>
    <property type="molecule type" value="Genomic_DNA"/>
</dbReference>
<dbReference type="GO" id="GO:0009007">
    <property type="term" value="F:site-specific DNA-methyltransferase (adenine-specific) activity"/>
    <property type="evidence" value="ECO:0007669"/>
    <property type="project" value="UniProtKB-EC"/>
</dbReference>
<dbReference type="InterPro" id="IPR003356">
    <property type="entry name" value="DNA_methylase_A-5"/>
</dbReference>
<proteinExistence type="predicted"/>
<evidence type="ECO:0000256" key="5">
    <source>
        <dbReference type="ARBA" id="ARBA00022747"/>
    </source>
</evidence>
<organism evidence="8 9">
    <name type="scientific">bacterium (Candidatus Gribaldobacteria) CG23_combo_of_CG06-09_8_20_14_all_37_87_8</name>
    <dbReference type="NCBI Taxonomy" id="2014278"/>
    <lineage>
        <taxon>Bacteria</taxon>
        <taxon>Candidatus Gribaldobacteria</taxon>
    </lineage>
</organism>
<reference evidence="8 9" key="1">
    <citation type="submission" date="2017-09" db="EMBL/GenBank/DDBJ databases">
        <title>Depth-based differentiation of microbial function through sediment-hosted aquifers and enrichment of novel symbionts in the deep terrestrial subsurface.</title>
        <authorList>
            <person name="Probst A.J."/>
            <person name="Ladd B."/>
            <person name="Jarett J.K."/>
            <person name="Geller-Mcgrath D.E."/>
            <person name="Sieber C.M."/>
            <person name="Emerson J.B."/>
            <person name="Anantharaman K."/>
            <person name="Thomas B.C."/>
            <person name="Malmstrom R."/>
            <person name="Stieglmeier M."/>
            <person name="Klingl A."/>
            <person name="Woyke T."/>
            <person name="Ryan C.M."/>
            <person name="Banfield J.F."/>
        </authorList>
    </citation>
    <scope>NUCLEOTIDE SEQUENCE [LARGE SCALE GENOMIC DNA]</scope>
    <source>
        <strain evidence="8">CG23_combo_of_CG06-09_8_20_14_all_37_87_8</strain>
    </source>
</reference>
<dbReference type="GO" id="GO:0008170">
    <property type="term" value="F:N-methyltransferase activity"/>
    <property type="evidence" value="ECO:0007669"/>
    <property type="project" value="InterPro"/>
</dbReference>
<keyword evidence="5" id="KW-0680">Restriction system</keyword>
<evidence type="ECO:0000256" key="4">
    <source>
        <dbReference type="ARBA" id="ARBA00022691"/>
    </source>
</evidence>
<gene>
    <name evidence="8" type="ORF">COX24_01965</name>
</gene>
<dbReference type="EC" id="2.1.1.72" evidence="1"/>
<dbReference type="PANTHER" id="PTHR42933:SF3">
    <property type="entry name" value="TYPE I RESTRICTION ENZYME MJAVIII METHYLASE SUBUNIT"/>
    <property type="match status" value="1"/>
</dbReference>
<dbReference type="Gene3D" id="3.40.50.150">
    <property type="entry name" value="Vaccinia Virus protein VP39"/>
    <property type="match status" value="1"/>
</dbReference>
<comment type="catalytic activity">
    <reaction evidence="6">
        <text>a 2'-deoxyadenosine in DNA + S-adenosyl-L-methionine = an N(6)-methyl-2'-deoxyadenosine in DNA + S-adenosyl-L-homocysteine + H(+)</text>
        <dbReference type="Rhea" id="RHEA:15197"/>
        <dbReference type="Rhea" id="RHEA-COMP:12418"/>
        <dbReference type="Rhea" id="RHEA-COMP:12419"/>
        <dbReference type="ChEBI" id="CHEBI:15378"/>
        <dbReference type="ChEBI" id="CHEBI:57856"/>
        <dbReference type="ChEBI" id="CHEBI:59789"/>
        <dbReference type="ChEBI" id="CHEBI:90615"/>
        <dbReference type="ChEBI" id="CHEBI:90616"/>
        <dbReference type="EC" id="2.1.1.72"/>
    </reaction>
</comment>
<evidence type="ECO:0000256" key="1">
    <source>
        <dbReference type="ARBA" id="ARBA00011900"/>
    </source>
</evidence>
<feature type="domain" description="DNA methylase adenine-specific" evidence="7">
    <location>
        <begin position="1"/>
        <end position="110"/>
    </location>
</feature>
<dbReference type="InterPro" id="IPR051537">
    <property type="entry name" value="DNA_Adenine_Mtase"/>
</dbReference>
<evidence type="ECO:0000313" key="8">
    <source>
        <dbReference type="EMBL" id="PIP31730.1"/>
    </source>
</evidence>
<comment type="caution">
    <text evidence="8">The sequence shown here is derived from an EMBL/GenBank/DDBJ whole genome shotgun (WGS) entry which is preliminary data.</text>
</comment>
<keyword evidence="3 8" id="KW-0808">Transferase</keyword>
<dbReference type="Proteomes" id="UP000230447">
    <property type="component" value="Unassembled WGS sequence"/>
</dbReference>
<dbReference type="AlphaFoldDB" id="A0A2G9ZGN1"/>
<evidence type="ECO:0000259" key="7">
    <source>
        <dbReference type="Pfam" id="PF02384"/>
    </source>
</evidence>
<keyword evidence="2 8" id="KW-0489">Methyltransferase</keyword>
<keyword evidence="4" id="KW-0949">S-adenosyl-L-methionine</keyword>
<dbReference type="PANTHER" id="PTHR42933">
    <property type="entry name" value="SLR6095 PROTEIN"/>
    <property type="match status" value="1"/>
</dbReference>